<dbReference type="PANTHER" id="PTHR23359">
    <property type="entry name" value="NUCLEOTIDE KINASE"/>
    <property type="match status" value="1"/>
</dbReference>
<reference evidence="5" key="1">
    <citation type="submission" date="2025-08" db="UniProtKB">
        <authorList>
            <consortium name="Ensembl"/>
        </authorList>
    </citation>
    <scope>IDENTIFICATION</scope>
</reference>
<dbReference type="CDD" id="cd22967">
    <property type="entry name" value="DD_AK7"/>
    <property type="match status" value="1"/>
</dbReference>
<dbReference type="Ensembl" id="ENSHCOT00000002496.1">
    <property type="protein sequence ID" value="ENSHCOP00000007149.1"/>
    <property type="gene ID" value="ENSHCOG00000009171.1"/>
</dbReference>
<dbReference type="GeneTree" id="ENSGT00390000015102"/>
<evidence type="ECO:0000313" key="5">
    <source>
        <dbReference type="Ensembl" id="ENSHCOP00000007149.1"/>
    </source>
</evidence>
<sequence length="701" mass="80228">LSKMGDKKRCRRIFVNDVGKYSSKHIAEYLSSCGEKTEDDDDGEPQTNEPVFQVVGTVSSSSSSEKISLLHEQYSVSLKIREELLPRLLECDVVVYNISENATQDDIEEATWAITALHGEMQNFRSKKTFILVSTVLTWAMTKRPETEEPERFITEEEFRKRRPHPSFKHHNNMEKQVLKLGTGKKTKLKGYVLAAGIQYGKGENLFHYFYKVSWLSECTKVPIFGEGTNYIPTIHVLDLAKVIQSLIEVKPKAKYILAIDDSRNKLGDIVKAVSHVLGPGRVCQVPEKEAITMKAYKQEELEYLSVDLRLDAFVVKDSFNFQWSSEGGIIENVEALVEEYRHTRKLLPIRICLTGPPAVGKSEVAAKLCERYRIHHINIRDVINEKMTQLVSDYTIARIDAEVSEQETAQDQLETIKGSMENNAGRLEDDLLLEILTEKLNSKPCRNQGFVLYGFPRTFEQASQMFSAEDGENQDSPNETPAYNKITPEYVFALDASDEFLTKKVQDLPESEAQKRGLTQDEFIPRLARFRQLSRAAETALDYFDELEIYPTYLGNIPRVKADDPEFTQIVSNVIEVVGPPKNYGLSPEEQEEEEDRRREMERKQKEAEEAAERKRRKEALLAEMAAQYEAWQNNLAEVKRQEHELLEAKALPLRNYLMKYVMPALTEALQECSKIKPNDPVSFLFHSGALYFFANNIDS</sequence>
<dbReference type="InterPro" id="IPR000850">
    <property type="entry name" value="Adenylat/UMP-CMP_kin"/>
</dbReference>
<accession>A0A3Q3DAE4</accession>
<keyword evidence="1" id="KW-0808">Transferase</keyword>
<organism evidence="5 6">
    <name type="scientific">Hippocampus comes</name>
    <name type="common">Tiger tail seahorse</name>
    <dbReference type="NCBI Taxonomy" id="109280"/>
    <lineage>
        <taxon>Eukaryota</taxon>
        <taxon>Metazoa</taxon>
        <taxon>Chordata</taxon>
        <taxon>Craniata</taxon>
        <taxon>Vertebrata</taxon>
        <taxon>Euteleostomi</taxon>
        <taxon>Actinopterygii</taxon>
        <taxon>Neopterygii</taxon>
        <taxon>Teleostei</taxon>
        <taxon>Neoteleostei</taxon>
        <taxon>Acanthomorphata</taxon>
        <taxon>Syngnathiaria</taxon>
        <taxon>Syngnathiformes</taxon>
        <taxon>Syngnathoidei</taxon>
        <taxon>Syngnathidae</taxon>
        <taxon>Hippocampus</taxon>
    </lineage>
</organism>
<dbReference type="Gene3D" id="3.40.50.300">
    <property type="entry name" value="P-loop containing nucleotide triphosphate hydrolases"/>
    <property type="match status" value="1"/>
</dbReference>
<keyword evidence="3" id="KW-0418">Kinase</keyword>
<dbReference type="OMA" id="YTEEHML"/>
<dbReference type="Pfam" id="PF05186">
    <property type="entry name" value="Dpy-30"/>
    <property type="match status" value="1"/>
</dbReference>
<dbReference type="Gene3D" id="3.40.50.720">
    <property type="entry name" value="NAD(P)-binding Rossmann-like Domain"/>
    <property type="match status" value="1"/>
</dbReference>
<reference evidence="5" key="2">
    <citation type="submission" date="2025-09" db="UniProtKB">
        <authorList>
            <consortium name="Ensembl"/>
        </authorList>
    </citation>
    <scope>IDENTIFICATION</scope>
</reference>
<dbReference type="AlphaFoldDB" id="A0A3Q3DAE4"/>
<dbReference type="SUPFAM" id="SSF51735">
    <property type="entry name" value="NAD(P)-binding Rossmann-fold domains"/>
    <property type="match status" value="1"/>
</dbReference>
<feature type="region of interest" description="Disordered" evidence="4">
    <location>
        <begin position="582"/>
        <end position="613"/>
    </location>
</feature>
<dbReference type="InterPro" id="IPR027417">
    <property type="entry name" value="P-loop_NTPase"/>
</dbReference>
<dbReference type="Gene3D" id="1.20.890.10">
    <property type="entry name" value="cAMP-dependent protein kinase regulatory subunit, dimerization-anchoring domain"/>
    <property type="match status" value="1"/>
</dbReference>
<keyword evidence="6" id="KW-1185">Reference proteome</keyword>
<dbReference type="GO" id="GO:0019205">
    <property type="term" value="F:nucleobase-containing compound kinase activity"/>
    <property type="evidence" value="ECO:0007669"/>
    <property type="project" value="InterPro"/>
</dbReference>
<dbReference type="InterPro" id="IPR036291">
    <property type="entry name" value="NAD(P)-bd_dom_sf"/>
</dbReference>
<keyword evidence="2" id="KW-0547">Nucleotide-binding</keyword>
<feature type="compositionally biased region" description="Basic and acidic residues" evidence="4">
    <location>
        <begin position="597"/>
        <end position="613"/>
    </location>
</feature>
<dbReference type="GO" id="GO:0006139">
    <property type="term" value="P:nucleobase-containing compound metabolic process"/>
    <property type="evidence" value="ECO:0007669"/>
    <property type="project" value="InterPro"/>
</dbReference>
<evidence type="ECO:0000256" key="4">
    <source>
        <dbReference type="SAM" id="MobiDB-lite"/>
    </source>
</evidence>
<name>A0A3Q3DAE4_HIPCM</name>
<dbReference type="Proteomes" id="UP000264820">
    <property type="component" value="Unplaced"/>
</dbReference>
<evidence type="ECO:0000313" key="6">
    <source>
        <dbReference type="Proteomes" id="UP000264820"/>
    </source>
</evidence>
<evidence type="ECO:0000256" key="2">
    <source>
        <dbReference type="ARBA" id="ARBA00022741"/>
    </source>
</evidence>
<evidence type="ECO:0000256" key="3">
    <source>
        <dbReference type="ARBA" id="ARBA00022777"/>
    </source>
</evidence>
<proteinExistence type="predicted"/>
<evidence type="ECO:0000256" key="1">
    <source>
        <dbReference type="ARBA" id="ARBA00022679"/>
    </source>
</evidence>
<protein>
    <submittedName>
        <fullName evidence="5">Adenylate kinase 7-like</fullName>
    </submittedName>
</protein>
<dbReference type="STRING" id="109280.ENSHCOP00000007149"/>
<dbReference type="InterPro" id="IPR007858">
    <property type="entry name" value="Dpy-30_motif"/>
</dbReference>
<dbReference type="SUPFAM" id="SSF52540">
    <property type="entry name" value="P-loop containing nucleoside triphosphate hydrolases"/>
    <property type="match status" value="1"/>
</dbReference>
<dbReference type="GO" id="GO:0005524">
    <property type="term" value="F:ATP binding"/>
    <property type="evidence" value="ECO:0007669"/>
    <property type="project" value="InterPro"/>
</dbReference>
<dbReference type="InterPro" id="IPR047499">
    <property type="entry name" value="DD_AK7"/>
</dbReference>
<dbReference type="Pfam" id="PF00406">
    <property type="entry name" value="ADK"/>
    <property type="match status" value="1"/>
</dbReference>